<proteinExistence type="inferred from homology"/>
<accession>A0A8J3N985</accession>
<name>A0A8J3N985_9CHLR</name>
<comment type="caution">
    <text evidence="3">The sequence shown here is derived from an EMBL/GenBank/DDBJ whole genome shotgun (WGS) entry which is preliminary data.</text>
</comment>
<dbReference type="InterPro" id="IPR004378">
    <property type="entry name" value="F420H2_quin_Rdtase"/>
</dbReference>
<dbReference type="Proteomes" id="UP000597444">
    <property type="component" value="Unassembled WGS sequence"/>
</dbReference>
<dbReference type="RefSeq" id="WP_220210973.1">
    <property type="nucleotide sequence ID" value="NZ_BNJK01000002.1"/>
</dbReference>
<dbReference type="Pfam" id="PF04075">
    <property type="entry name" value="F420H2_quin_red"/>
    <property type="match status" value="1"/>
</dbReference>
<protein>
    <recommendedName>
        <fullName evidence="5">Nitroreductase family deazaflavin-dependent oxidoreductase</fullName>
    </recommendedName>
</protein>
<evidence type="ECO:0000256" key="2">
    <source>
        <dbReference type="ARBA" id="ARBA00049106"/>
    </source>
</evidence>
<gene>
    <name evidence="3" type="ORF">KSF_105260</name>
</gene>
<evidence type="ECO:0000256" key="1">
    <source>
        <dbReference type="ARBA" id="ARBA00008710"/>
    </source>
</evidence>
<dbReference type="InterPro" id="IPR012349">
    <property type="entry name" value="Split_barrel_FMN-bd"/>
</dbReference>
<dbReference type="GO" id="GO:0005886">
    <property type="term" value="C:plasma membrane"/>
    <property type="evidence" value="ECO:0007669"/>
    <property type="project" value="TreeGrafter"/>
</dbReference>
<dbReference type="PANTHER" id="PTHR39428:SF1">
    <property type="entry name" value="F420H(2)-DEPENDENT QUINONE REDUCTASE RV1261C"/>
    <property type="match status" value="1"/>
</dbReference>
<dbReference type="GO" id="GO:0070967">
    <property type="term" value="F:coenzyme F420 binding"/>
    <property type="evidence" value="ECO:0007669"/>
    <property type="project" value="TreeGrafter"/>
</dbReference>
<keyword evidence="4" id="KW-1185">Reference proteome</keyword>
<dbReference type="Gene3D" id="2.30.110.10">
    <property type="entry name" value="Electron Transport, Fmn-binding Protein, Chain A"/>
    <property type="match status" value="1"/>
</dbReference>
<evidence type="ECO:0008006" key="5">
    <source>
        <dbReference type="Google" id="ProtNLM"/>
    </source>
</evidence>
<evidence type="ECO:0000313" key="3">
    <source>
        <dbReference type="EMBL" id="GHP00479.1"/>
    </source>
</evidence>
<dbReference type="GO" id="GO:0016491">
    <property type="term" value="F:oxidoreductase activity"/>
    <property type="evidence" value="ECO:0007669"/>
    <property type="project" value="InterPro"/>
</dbReference>
<dbReference type="PANTHER" id="PTHR39428">
    <property type="entry name" value="F420H(2)-DEPENDENT QUINONE REDUCTASE RV1261C"/>
    <property type="match status" value="1"/>
</dbReference>
<reference evidence="3" key="1">
    <citation type="submission" date="2020-10" db="EMBL/GenBank/DDBJ databases">
        <title>Taxonomic study of unclassified bacteria belonging to the class Ktedonobacteria.</title>
        <authorList>
            <person name="Yabe S."/>
            <person name="Wang C.M."/>
            <person name="Zheng Y."/>
            <person name="Sakai Y."/>
            <person name="Cavaletti L."/>
            <person name="Monciardini P."/>
            <person name="Donadio S."/>
        </authorList>
    </citation>
    <scope>NUCLEOTIDE SEQUENCE</scope>
    <source>
        <strain evidence="3">ID150040</strain>
    </source>
</reference>
<comment type="similarity">
    <text evidence="1">Belongs to the F420H(2)-dependent quinone reductase family.</text>
</comment>
<dbReference type="NCBIfam" id="TIGR00026">
    <property type="entry name" value="hi_GC_TIGR00026"/>
    <property type="match status" value="1"/>
</dbReference>
<evidence type="ECO:0000313" key="4">
    <source>
        <dbReference type="Proteomes" id="UP000597444"/>
    </source>
</evidence>
<comment type="catalytic activity">
    <reaction evidence="2">
        <text>oxidized coenzyme F420-(gamma-L-Glu)(n) + a quinol + H(+) = reduced coenzyme F420-(gamma-L-Glu)(n) + a quinone</text>
        <dbReference type="Rhea" id="RHEA:39663"/>
        <dbReference type="Rhea" id="RHEA-COMP:12939"/>
        <dbReference type="Rhea" id="RHEA-COMP:14378"/>
        <dbReference type="ChEBI" id="CHEBI:15378"/>
        <dbReference type="ChEBI" id="CHEBI:24646"/>
        <dbReference type="ChEBI" id="CHEBI:132124"/>
        <dbReference type="ChEBI" id="CHEBI:133980"/>
        <dbReference type="ChEBI" id="CHEBI:139511"/>
    </reaction>
</comment>
<organism evidence="3 4">
    <name type="scientific">Reticulibacter mediterranei</name>
    <dbReference type="NCBI Taxonomy" id="2778369"/>
    <lineage>
        <taxon>Bacteria</taxon>
        <taxon>Bacillati</taxon>
        <taxon>Chloroflexota</taxon>
        <taxon>Ktedonobacteria</taxon>
        <taxon>Ktedonobacterales</taxon>
        <taxon>Reticulibacteraceae</taxon>
        <taxon>Reticulibacter</taxon>
    </lineage>
</organism>
<dbReference type="EMBL" id="BNJK01000002">
    <property type="protein sequence ID" value="GHP00479.1"/>
    <property type="molecule type" value="Genomic_DNA"/>
</dbReference>
<dbReference type="AlphaFoldDB" id="A0A8J3N985"/>
<sequence>MHWSLMQRIDEFLLKLLLPVLILLYRVTGGRIAGSMNGTAVLLLTTTGRRSGKQRTVPLSYIKDASSYVIAATNGGRDSQPGWLLNVRAHPQVTLQVRNQAMKAEAEIVGPERRRELWERFVQDAPHIYEGLQARTTRAFPLVIFHLLNGRPEEREGHAFSLLNH</sequence>